<feature type="compositionally biased region" description="Basic residues" evidence="1">
    <location>
        <begin position="1328"/>
        <end position="1337"/>
    </location>
</feature>
<feature type="compositionally biased region" description="Basic residues" evidence="1">
    <location>
        <begin position="836"/>
        <end position="845"/>
    </location>
</feature>
<feature type="region of interest" description="Disordered" evidence="1">
    <location>
        <begin position="825"/>
        <end position="892"/>
    </location>
</feature>
<feature type="compositionally biased region" description="Basic and acidic residues" evidence="1">
    <location>
        <begin position="385"/>
        <end position="397"/>
    </location>
</feature>
<dbReference type="Proteomes" id="UP000186817">
    <property type="component" value="Unassembled WGS sequence"/>
</dbReference>
<proteinExistence type="predicted"/>
<feature type="region of interest" description="Disordered" evidence="1">
    <location>
        <begin position="333"/>
        <end position="400"/>
    </location>
</feature>
<feature type="compositionally biased region" description="Basic and acidic residues" evidence="1">
    <location>
        <begin position="1369"/>
        <end position="1381"/>
    </location>
</feature>
<gene>
    <name evidence="2" type="ORF">AK812_SmicGene27748</name>
</gene>
<comment type="caution">
    <text evidence="2">The sequence shown here is derived from an EMBL/GenBank/DDBJ whole genome shotgun (WGS) entry which is preliminary data.</text>
</comment>
<protein>
    <submittedName>
        <fullName evidence="2">Uncharacterized protein</fullName>
    </submittedName>
</protein>
<dbReference type="PANTHER" id="PTHR22100">
    <property type="entry name" value="WINGS APART-LIKE PROTEIN HOMOLOG"/>
    <property type="match status" value="1"/>
</dbReference>
<feature type="region of interest" description="Disordered" evidence="1">
    <location>
        <begin position="1317"/>
        <end position="1384"/>
    </location>
</feature>
<dbReference type="InterPro" id="IPR039874">
    <property type="entry name" value="WAPL"/>
</dbReference>
<feature type="compositionally biased region" description="Basic residues" evidence="1">
    <location>
        <begin position="858"/>
        <end position="871"/>
    </location>
</feature>
<feature type="compositionally biased region" description="Basic residues" evidence="1">
    <location>
        <begin position="1350"/>
        <end position="1363"/>
    </location>
</feature>
<evidence type="ECO:0000313" key="3">
    <source>
        <dbReference type="Proteomes" id="UP000186817"/>
    </source>
</evidence>
<dbReference type="EMBL" id="LSRX01000700">
    <property type="protein sequence ID" value="OLP90650.1"/>
    <property type="molecule type" value="Genomic_DNA"/>
</dbReference>
<sequence length="1552" mass="167834">MCFEEFCLNARNFQTRGPERTSEEDRRGCGSNFLELSKLQAKYKSLQDLHLHCYEAKTSLVAETSLKVAQLAQERESVASLRKDMGSGKKRARSSSTEVMASKSKGNKGVKKDDRLKACPHWRRSTRAVLRSYPDATGCVVASSEGSLRKTFSPKLFHQKLTAESCELINRPPMGVNLLCTCLAAGIDVLKVLPGTKEIGTDVLKTIMTDTKFQAAVENAQNGNEKSTQEVAAATKMILETFQGPSDGKDPLGRALVAVADASSRLWSMAVAALEAKALVGRQSFWAKSVPHLEQQPSGVQKFVRSPSLDVLSHATAAAYESGFYWGGRRKFGEASTSGSSKKAGTKTKKARKVSSSSSTTEEKKPKKHSKDKKKKSKRSPSTSRNDESSPAKKPEETAEPAVCARMRAMDEGQELEVAGARYGNCCLALALGRAVVGSAAARVEVHEWASQWVANLPEAKKHRLEKNEAGVGEMLYDDYVEFVTAVDPDAVVFILTKGSSATTKVWAGETASLDKMVPYILKLADYHFTALFPRDGTTVKDLLPEMPPLDVFSYVGPPGTEEAEAVMIARGDVQDMGSGKKRARSSSTEVMASKSKGNKGVKKDDRLKACPHWRRSTRAVLRSYPDATGCVVASSEGSLRKTFSPKLFHQKLTAESCELINRPPMGVNLLCTCLAAGIDVLKVLPGTKEIGTDVLKTIMTDTKFQAAVENAQNGNEKSTQEVAAATKMILETFQGPSDGKDPLGRALVAVADASSRLWSMAVAALEAKALVGRQSFWAKSVPHLEQQPSGVQKFVRSPSLDVLSHATAAAYESGFYWGGRRKFGEASTSGSSKKAGTKTKKARKVSSSSSTTEEKKPKKHSKDKKKKSKRSPSTSRNDESSPAKKPEETAEPAVCARMRAMDEGQELEVAGARYGNCCLALALGRAVVGSAAARVEVHEWASQWVANLPEAKKHRLEKNEAGVGEMLYDDYVEFVTAVDPDAVVFILTKGSSATTKVWAGETASLDKMVPYILKLADYHFTALFPRDGTTVKDLLPEMPPLDVFSYVGPPGTEEAEAVMIARGDVQDMGSGKKRARSSSTEVMASKSKGNKGVKKDDRLKACPHWRRSTRAVLRSYPDATGCVVASSEGSLRKTFSPKLFHQKLTAESCELINRPPMGVNLLCTCLAAGIDVLKVLPGTKEIGTDVLKTIMTDTKFQAAVENAQNGNEKSTQEVAAATKMILETFQGPSDGKDPLGRALVAVADASSRLWSMAVAALEAKALVGRQSFWAKSVPHLEQQPSGVQKFVRSPSLDVLSHATAAAYESGFYWGGRRKFGEASTSGSSKKAGTKTKKARKVSSSSSTTEEKKPKKHSKDKKKKSKRSPSTSRNDESSPAKKPEETAEPAVCARMRAMDEGQELEVAGARYGNCCLALALGRAVVGSAAARVEVHEWASQWVANLPEAKKHRLEKNEAGVGEMLYDDYVEFVTAVDPDVVVFILTKGSSATTKVWAGETASLDKMVPFILKLADYHFTALFPRDGTTVKDLLPEMPPLDVFSYVGPPGNELPLLVA</sequence>
<feature type="compositionally biased region" description="Basic residues" evidence="1">
    <location>
        <begin position="366"/>
        <end position="379"/>
    </location>
</feature>
<organism evidence="2 3">
    <name type="scientific">Symbiodinium microadriaticum</name>
    <name type="common">Dinoflagellate</name>
    <name type="synonym">Zooxanthella microadriatica</name>
    <dbReference type="NCBI Taxonomy" id="2951"/>
    <lineage>
        <taxon>Eukaryota</taxon>
        <taxon>Sar</taxon>
        <taxon>Alveolata</taxon>
        <taxon>Dinophyceae</taxon>
        <taxon>Suessiales</taxon>
        <taxon>Symbiodiniaceae</taxon>
        <taxon>Symbiodinium</taxon>
    </lineage>
</organism>
<feature type="region of interest" description="Disordered" evidence="1">
    <location>
        <begin position="79"/>
        <end position="114"/>
    </location>
</feature>
<accession>A0A1Q9D646</accession>
<name>A0A1Q9D646_SYMMI</name>
<reference evidence="2 3" key="1">
    <citation type="submission" date="2016-02" db="EMBL/GenBank/DDBJ databases">
        <title>Genome analysis of coral dinoflagellate symbionts highlights evolutionary adaptations to a symbiotic lifestyle.</title>
        <authorList>
            <person name="Aranda M."/>
            <person name="Li Y."/>
            <person name="Liew Y.J."/>
            <person name="Baumgarten S."/>
            <person name="Simakov O."/>
            <person name="Wilson M."/>
            <person name="Piel J."/>
            <person name="Ashoor H."/>
            <person name="Bougouffa S."/>
            <person name="Bajic V.B."/>
            <person name="Ryu T."/>
            <person name="Ravasi T."/>
            <person name="Bayer T."/>
            <person name="Micklem G."/>
            <person name="Kim H."/>
            <person name="Bhak J."/>
            <person name="Lajeunesse T.C."/>
            <person name="Voolstra C.R."/>
        </authorList>
    </citation>
    <scope>NUCLEOTIDE SEQUENCE [LARGE SCALE GENOMIC DNA]</scope>
    <source>
        <strain evidence="2 3">CCMP2467</strain>
    </source>
</reference>
<keyword evidence="3" id="KW-1185">Reference proteome</keyword>
<feature type="compositionally biased region" description="Basic residues" evidence="1">
    <location>
        <begin position="344"/>
        <end position="353"/>
    </location>
</feature>
<feature type="region of interest" description="Disordered" evidence="1">
    <location>
        <begin position="1069"/>
        <end position="1098"/>
    </location>
</feature>
<feature type="compositionally biased region" description="Basic and acidic residues" evidence="1">
    <location>
        <begin position="877"/>
        <end position="889"/>
    </location>
</feature>
<dbReference type="OrthoDB" id="10517467at2759"/>
<evidence type="ECO:0000313" key="2">
    <source>
        <dbReference type="EMBL" id="OLP90650.1"/>
    </source>
</evidence>
<evidence type="ECO:0000256" key="1">
    <source>
        <dbReference type="SAM" id="MobiDB-lite"/>
    </source>
</evidence>
<feature type="region of interest" description="Disordered" evidence="1">
    <location>
        <begin position="577"/>
        <end position="606"/>
    </location>
</feature>
<dbReference type="PANTHER" id="PTHR22100:SF13">
    <property type="entry name" value="WINGS APART-LIKE PROTEIN HOMOLOG"/>
    <property type="match status" value="1"/>
</dbReference>